<comment type="subcellular location">
    <subcellularLocation>
        <location evidence="1 6">Cell membrane</location>
        <topology evidence="1 6">Multi-pass membrane protein</topology>
    </subcellularLocation>
</comment>
<feature type="transmembrane region" description="Helical" evidence="6">
    <location>
        <begin position="197"/>
        <end position="219"/>
    </location>
</feature>
<evidence type="ECO:0000256" key="5">
    <source>
        <dbReference type="ARBA" id="ARBA00023136"/>
    </source>
</evidence>
<evidence type="ECO:0000313" key="9">
    <source>
        <dbReference type="Proteomes" id="UP000190951"/>
    </source>
</evidence>
<feature type="transmembrane region" description="Helical" evidence="6">
    <location>
        <begin position="601"/>
        <end position="624"/>
    </location>
</feature>
<evidence type="ECO:0000256" key="6">
    <source>
        <dbReference type="PIRNR" id="PIRNR018968"/>
    </source>
</evidence>
<dbReference type="GO" id="GO:0005886">
    <property type="term" value="C:plasma membrane"/>
    <property type="evidence" value="ECO:0007669"/>
    <property type="project" value="UniProtKB-SubCell"/>
</dbReference>
<dbReference type="GO" id="GO:0055085">
    <property type="term" value="P:transmembrane transport"/>
    <property type="evidence" value="ECO:0007669"/>
    <property type="project" value="UniProtKB-UniRule"/>
</dbReference>
<feature type="domain" description="ABC3 transporter permease C-terminal" evidence="7">
    <location>
        <begin position="61"/>
        <end position="182"/>
    </location>
</feature>
<feature type="transmembrane region" description="Helical" evidence="6">
    <location>
        <begin position="106"/>
        <end position="132"/>
    </location>
</feature>
<reference evidence="8 9" key="1">
    <citation type="submission" date="2022-04" db="EMBL/GenBank/DDBJ databases">
        <title>Genome sequence of C. roseum typestrain.</title>
        <authorList>
            <person name="Poehlein A."/>
            <person name="Schoch T."/>
            <person name="Duerre P."/>
            <person name="Daniel R."/>
        </authorList>
    </citation>
    <scope>NUCLEOTIDE SEQUENCE [LARGE SCALE GENOMIC DNA]</scope>
    <source>
        <strain evidence="8 9">DSM 7320</strain>
    </source>
</reference>
<evidence type="ECO:0000313" key="8">
    <source>
        <dbReference type="EMBL" id="URZ13208.1"/>
    </source>
</evidence>
<evidence type="ECO:0000259" key="7">
    <source>
        <dbReference type="Pfam" id="PF02687"/>
    </source>
</evidence>
<feature type="transmembrane region" description="Helical" evidence="6">
    <location>
        <begin position="152"/>
        <end position="176"/>
    </location>
</feature>
<feature type="transmembrane region" description="Helical" evidence="6">
    <location>
        <begin position="54"/>
        <end position="76"/>
    </location>
</feature>
<protein>
    <submittedName>
        <fullName evidence="8">ABC transporter permease protein YxdM</fullName>
    </submittedName>
</protein>
<dbReference type="Proteomes" id="UP000190951">
    <property type="component" value="Chromosome"/>
</dbReference>
<dbReference type="PIRSF" id="PIRSF018968">
    <property type="entry name" value="ABC_permease_BceB"/>
    <property type="match status" value="1"/>
</dbReference>
<organism evidence="8 9">
    <name type="scientific">Clostridium felsineum</name>
    <dbReference type="NCBI Taxonomy" id="36839"/>
    <lineage>
        <taxon>Bacteria</taxon>
        <taxon>Bacillati</taxon>
        <taxon>Bacillota</taxon>
        <taxon>Clostridia</taxon>
        <taxon>Eubacteriales</taxon>
        <taxon>Clostridiaceae</taxon>
        <taxon>Clostridium</taxon>
    </lineage>
</organism>
<dbReference type="InterPro" id="IPR003838">
    <property type="entry name" value="ABC3_permease_C"/>
</dbReference>
<feature type="transmembrane region" description="Helical" evidence="6">
    <location>
        <begin position="231"/>
        <end position="258"/>
    </location>
</feature>
<keyword evidence="2 6" id="KW-1003">Cell membrane</keyword>
<evidence type="ECO:0000256" key="2">
    <source>
        <dbReference type="ARBA" id="ARBA00022475"/>
    </source>
</evidence>
<dbReference type="InterPro" id="IPR027022">
    <property type="entry name" value="ABC_permease_BceB-typ"/>
</dbReference>
<keyword evidence="4 6" id="KW-1133">Transmembrane helix</keyword>
<dbReference type="Pfam" id="PF02687">
    <property type="entry name" value="FtsX"/>
    <property type="match status" value="2"/>
</dbReference>
<name>A0A1S8M049_9CLOT</name>
<feature type="transmembrane region" description="Helical" evidence="6">
    <location>
        <begin position="636"/>
        <end position="657"/>
    </location>
</feature>
<feature type="transmembrane region" description="Helical" evidence="6">
    <location>
        <begin position="21"/>
        <end position="42"/>
    </location>
</feature>
<dbReference type="RefSeq" id="WP_077834508.1">
    <property type="nucleotide sequence ID" value="NZ_CP096983.1"/>
</dbReference>
<evidence type="ECO:0000256" key="4">
    <source>
        <dbReference type="ARBA" id="ARBA00022989"/>
    </source>
</evidence>
<dbReference type="PANTHER" id="PTHR46795">
    <property type="entry name" value="ABC TRANSPORTER PERMEASE-RELATED-RELATED"/>
    <property type="match status" value="1"/>
</dbReference>
<keyword evidence="3 6" id="KW-0812">Transmembrane</keyword>
<feature type="transmembrane region" description="Helical" evidence="6">
    <location>
        <begin position="290"/>
        <end position="312"/>
    </location>
</feature>
<dbReference type="PANTHER" id="PTHR46795:SF3">
    <property type="entry name" value="ABC TRANSPORTER PERMEASE"/>
    <property type="match status" value="1"/>
</dbReference>
<gene>
    <name evidence="8" type="primary">yxdM_3</name>
    <name evidence="8" type="ORF">CROST_039580</name>
</gene>
<comment type="similarity">
    <text evidence="6">Belongs to the ABC-4 integral membrane protein family.</text>
</comment>
<feature type="domain" description="ABC3 transporter permease C-terminal" evidence="7">
    <location>
        <begin position="552"/>
        <end position="658"/>
    </location>
</feature>
<dbReference type="STRING" id="84029.CROST_43650"/>
<proteinExistence type="inferred from homology"/>
<dbReference type="KEGG" id="crw:CROST_039580"/>
<dbReference type="EMBL" id="CP096983">
    <property type="protein sequence ID" value="URZ13208.1"/>
    <property type="molecule type" value="Genomic_DNA"/>
</dbReference>
<keyword evidence="9" id="KW-1185">Reference proteome</keyword>
<evidence type="ECO:0000256" key="3">
    <source>
        <dbReference type="ARBA" id="ARBA00022692"/>
    </source>
</evidence>
<evidence type="ECO:0000256" key="1">
    <source>
        <dbReference type="ARBA" id="ARBA00004651"/>
    </source>
</evidence>
<sequence length="673" mass="76183">MTFFNMAVKNVKMKFDSYITYFLSTTFSVTIFFIFCSIYFNPEFDSFHSGISKIGILFEISSVVVLLFSSVFVYYANSLFFKSRKKEIAIYSLLGMRKREIGRIMFYETLLVGIGSIISGIVIGSLLSRFFAMLLKKLMLGGAPGNDIAFQLTWQPASISIVVFLILFILNGLYSFKSIYRSKLIDLLSAEKEGEKAPKFSVATSVLSILMIVASYFIFLNFNGDDGAIKLIGPAIFACVLLSVGTYLIFQNVVVWLISMCKKNIKFYYRTGNFISTSQIVYRIKANSNIFCVIALLSAFTVTIMSASVSLYNALGDSIPIYAPYSYLCKNLDGATKHKVEKTISKDNKVKLNAVTDFDVLSTTASLKGYKVDTNNAYGKTITQVGQNFAIDIIKFSDYQKVVKDTEAIESKGNKGAIFVSKLSKGKCLFLDGNYGDEYNKQIKNNKVKVKTDSGIINFNILDVSLFKYIGAAHARTTLVLADSDYEEYFASKDLYTVCHYTGFKFENPLELSDLYKKLNTIIPAENHDKSYLEYHQLLFNMYGAYIFIGLFLGILFLMAASSIIFYKQLMEARDDIGRYEILRKIGMSKKEVLKSVRRQIAVVFFLPFMVAVIHMMVMLKTYQNMMYTLTTDSPILVYALLVVVIYFIIYSIFYLFSVKGYMKTIWSNNAVS</sequence>
<dbReference type="AlphaFoldDB" id="A0A1S8M049"/>
<feature type="transmembrane region" description="Helical" evidence="6">
    <location>
        <begin position="543"/>
        <end position="567"/>
    </location>
</feature>
<keyword evidence="6" id="KW-0813">Transport</keyword>
<accession>A0A1S8M049</accession>
<keyword evidence="5 6" id="KW-0472">Membrane</keyword>
<dbReference type="InterPro" id="IPR052536">
    <property type="entry name" value="ABC-4_Integral_Memb_Prot"/>
</dbReference>